<dbReference type="EMBL" id="LRGB01000915">
    <property type="protein sequence ID" value="KZS15258.1"/>
    <property type="molecule type" value="Genomic_DNA"/>
</dbReference>
<dbReference type="InterPro" id="IPR019362">
    <property type="entry name" value="MMADHC"/>
</dbReference>
<evidence type="ECO:0000313" key="3">
    <source>
        <dbReference type="Proteomes" id="UP000076858"/>
    </source>
</evidence>
<dbReference type="GO" id="GO:0009235">
    <property type="term" value="P:cobalamin metabolic process"/>
    <property type="evidence" value="ECO:0007669"/>
    <property type="project" value="InterPro"/>
</dbReference>
<dbReference type="Proteomes" id="UP000076858">
    <property type="component" value="Unassembled WGS sequence"/>
</dbReference>
<dbReference type="Pfam" id="PF10229">
    <property type="entry name" value="MMADHC"/>
    <property type="match status" value="1"/>
</dbReference>
<reference evidence="1" key="1">
    <citation type="submission" date="2015-10" db="EMBL/GenBank/DDBJ databases">
        <title>Daphnia magna gene sets from two clonal populations assembled and annotated with EvidentialGene.</title>
        <authorList>
            <person name="Gilbert D."/>
            <person name="Podicheti R."/>
            <person name="Orsini L."/>
            <person name="Colbourne J."/>
            <person name="Pfrender M."/>
        </authorList>
    </citation>
    <scope>NUCLEOTIDE SEQUENCE</scope>
</reference>
<dbReference type="EMBL" id="GDIP01211449">
    <property type="protein sequence ID" value="JAJ11953.1"/>
    <property type="molecule type" value="Transcribed_RNA"/>
</dbReference>
<dbReference type="EMBL" id="GDIP01239749">
    <property type="protein sequence ID" value="JAI83652.1"/>
    <property type="molecule type" value="Transcribed_RNA"/>
</dbReference>
<dbReference type="PANTHER" id="PTHR13192">
    <property type="entry name" value="MY011 PROTEIN"/>
    <property type="match status" value="1"/>
</dbReference>
<dbReference type="PANTHER" id="PTHR13192:SF3">
    <property type="entry name" value="COBALAMIN TRAFFICKING PROTEIN CBLD"/>
    <property type="match status" value="1"/>
</dbReference>
<protein>
    <submittedName>
        <fullName evidence="1 2">Methylmalonic aciduria and homocystinuria type D</fullName>
    </submittedName>
</protein>
<dbReference type="EMBL" id="GDIP01245658">
    <property type="protein sequence ID" value="JAI77743.1"/>
    <property type="molecule type" value="Transcribed_RNA"/>
</dbReference>
<keyword evidence="3" id="KW-1185">Reference proteome</keyword>
<gene>
    <name evidence="2" type="ORF">APZ42_019315</name>
</gene>
<dbReference type="AlphaFoldDB" id="A0A0P4X6J2"/>
<reference evidence="1" key="2">
    <citation type="submission" date="2015-10" db="EMBL/GenBank/DDBJ databases">
        <authorList>
            <person name="Gilbert D.G."/>
        </authorList>
    </citation>
    <scope>NUCLEOTIDE SEQUENCE</scope>
</reference>
<dbReference type="STRING" id="35525.A0A0P4X6J2"/>
<dbReference type="GO" id="GO:0005739">
    <property type="term" value="C:mitochondrion"/>
    <property type="evidence" value="ECO:0007669"/>
    <property type="project" value="TreeGrafter"/>
</dbReference>
<dbReference type="OrthoDB" id="10263782at2759"/>
<evidence type="ECO:0000313" key="1">
    <source>
        <dbReference type="EMBL" id="JAI77743.1"/>
    </source>
</evidence>
<organism evidence="1">
    <name type="scientific">Daphnia magna</name>
    <dbReference type="NCBI Taxonomy" id="35525"/>
    <lineage>
        <taxon>Eukaryota</taxon>
        <taxon>Metazoa</taxon>
        <taxon>Ecdysozoa</taxon>
        <taxon>Arthropoda</taxon>
        <taxon>Crustacea</taxon>
        <taxon>Branchiopoda</taxon>
        <taxon>Diplostraca</taxon>
        <taxon>Cladocera</taxon>
        <taxon>Anomopoda</taxon>
        <taxon>Daphniidae</taxon>
        <taxon>Daphnia</taxon>
    </lineage>
</organism>
<sequence>MASRLLSRRHFVIFGKNLKSYAKALQQNDCRSFSSQGSGDKRHPHAIVLLEENTDGTTVWPDPSLGLLGPKDLRMPLPGNVGFSHRLSLHLPSVTLQSRKNTLQDTELLSSLTNYERQYQVVKQSTQEEDELNSTEIEEFLLDLPQSSEVLECVAQECPKLVRKDFADLFPSRDVSFGPLTVVTLAQKTKSDMSEWSEVVEYEREELVACFVDAAKEICEQLQNSGYWSDFIDPSSGRPYLGNYTNATLFETDERYRHLGFSIEDLGCCKIIRHGTWGTHAFVGCIFTNAPFDSNTLQDALRNQRMKN</sequence>
<accession>A0A0P4X6J2</accession>
<name>A0A0P4X6J2_9CRUS</name>
<reference evidence="2 3" key="3">
    <citation type="submission" date="2016-03" db="EMBL/GenBank/DDBJ databases">
        <title>EvidentialGene: Evidence-directed Construction of Genes on Genomes.</title>
        <authorList>
            <person name="Gilbert D.G."/>
            <person name="Choi J.-H."/>
            <person name="Mockaitis K."/>
            <person name="Colbourne J."/>
            <person name="Pfrender M."/>
        </authorList>
    </citation>
    <scope>NUCLEOTIDE SEQUENCE [LARGE SCALE GENOMIC DNA]</scope>
    <source>
        <strain evidence="2 3">Xinb3</strain>
        <tissue evidence="2">Complete organism</tissue>
    </source>
</reference>
<proteinExistence type="predicted"/>
<evidence type="ECO:0000313" key="2">
    <source>
        <dbReference type="EMBL" id="KZS15258.1"/>
    </source>
</evidence>